<dbReference type="GO" id="GO:0006313">
    <property type="term" value="P:DNA transposition"/>
    <property type="evidence" value="ECO:0007669"/>
    <property type="project" value="UniProtKB-UniRule"/>
</dbReference>
<dbReference type="EMBL" id="CP047423">
    <property type="protein sequence ID" value="QPD04626.1"/>
    <property type="molecule type" value="Genomic_DNA"/>
</dbReference>
<dbReference type="Pfam" id="PF00872">
    <property type="entry name" value="Transposase_mut"/>
    <property type="match status" value="1"/>
</dbReference>
<proteinExistence type="inferred from homology"/>
<evidence type="ECO:0000256" key="2">
    <source>
        <dbReference type="ARBA" id="ARBA00010961"/>
    </source>
</evidence>
<dbReference type="AlphaFoldDB" id="A0A7S8FF91"/>
<evidence type="ECO:0000256" key="6">
    <source>
        <dbReference type="RuleBase" id="RU365089"/>
    </source>
</evidence>
<keyword evidence="3 6" id="KW-0815">Transposition</keyword>
<comment type="similarity">
    <text evidence="2 6">Belongs to the transposase mutator family.</text>
</comment>
<evidence type="ECO:0000313" key="9">
    <source>
        <dbReference type="Proteomes" id="UP000593737"/>
    </source>
</evidence>
<evidence type="ECO:0000313" key="8">
    <source>
        <dbReference type="EMBL" id="QPD04626.1"/>
    </source>
</evidence>
<dbReference type="PANTHER" id="PTHR33217">
    <property type="entry name" value="TRANSPOSASE FOR INSERTION SEQUENCE ELEMENT IS1081"/>
    <property type="match status" value="1"/>
</dbReference>
<dbReference type="InterPro" id="IPR001207">
    <property type="entry name" value="Transposase_mutator"/>
</dbReference>
<dbReference type="PANTHER" id="PTHR33217:SF9">
    <property type="entry name" value="MUTATOR FAMILY TRANSPOSASE"/>
    <property type="match status" value="1"/>
</dbReference>
<feature type="region of interest" description="Disordered" evidence="7">
    <location>
        <begin position="52"/>
        <end position="71"/>
    </location>
</feature>
<gene>
    <name evidence="8" type="ORF">Nkreftii_002400</name>
</gene>
<evidence type="ECO:0000256" key="3">
    <source>
        <dbReference type="ARBA" id="ARBA00022578"/>
    </source>
</evidence>
<evidence type="ECO:0000256" key="1">
    <source>
        <dbReference type="ARBA" id="ARBA00002190"/>
    </source>
</evidence>
<keyword evidence="5 6" id="KW-0233">DNA recombination</keyword>
<evidence type="ECO:0000256" key="4">
    <source>
        <dbReference type="ARBA" id="ARBA00023125"/>
    </source>
</evidence>
<accession>A0A7S8FF91</accession>
<dbReference type="GO" id="GO:0004803">
    <property type="term" value="F:transposase activity"/>
    <property type="evidence" value="ECO:0007669"/>
    <property type="project" value="UniProtKB-UniRule"/>
</dbReference>
<dbReference type="KEGG" id="nkf:Nkreftii_002400"/>
<keyword evidence="6" id="KW-0814">Transposable element</keyword>
<evidence type="ECO:0000256" key="7">
    <source>
        <dbReference type="SAM" id="MobiDB-lite"/>
    </source>
</evidence>
<name>A0A7S8FF91_9BACT</name>
<feature type="region of interest" description="Disordered" evidence="7">
    <location>
        <begin position="267"/>
        <end position="301"/>
    </location>
</feature>
<keyword evidence="4 6" id="KW-0238">DNA-binding</keyword>
<comment type="function">
    <text evidence="1 6">Required for the transposition of the insertion element.</text>
</comment>
<dbReference type="Proteomes" id="UP000593737">
    <property type="component" value="Chromosome"/>
</dbReference>
<sequence>MREKTSTEAVESNAVCYDTLEQWARENIQVQLQELLEEEVPTFLGRVRHARRSTVPPVDPPVGSRNGYGKPRQFSMMTGTVTVRRPRVRDLAERFASKILPLFKRRTTEVGVLLPELYLHGLSSGDFELALRGLLGEGAPLSASSIQRLKARFELEYETWTKRNLSDLEVVYWWADGLYVKAGITDRKSALLTIVGALTTGEKIVLACERGERESKDSWLTVLRRLREHGLKFPRLTVADGHLGIWAALGEITPHRGGAAVLEPHDHQCPRRSAEAGPAEGGRVAEGDAVCGDESRMRAAA</sequence>
<organism evidence="8 9">
    <name type="scientific">Candidatus Nitrospira kreftii</name>
    <dbReference type="NCBI Taxonomy" id="2652173"/>
    <lineage>
        <taxon>Bacteria</taxon>
        <taxon>Pseudomonadati</taxon>
        <taxon>Nitrospirota</taxon>
        <taxon>Nitrospiria</taxon>
        <taxon>Nitrospirales</taxon>
        <taxon>Nitrospiraceae</taxon>
        <taxon>Nitrospira</taxon>
    </lineage>
</organism>
<reference evidence="8 9" key="1">
    <citation type="journal article" date="2020" name="ISME J.">
        <title>Enrichment and physiological characterization of a novel comammox Nitrospira indicates ammonium inhibition of complete nitrification.</title>
        <authorList>
            <person name="Sakoula D."/>
            <person name="Koch H."/>
            <person name="Frank J."/>
            <person name="Jetten M.S.M."/>
            <person name="van Kessel M.A.H.J."/>
            <person name="Lucker S."/>
        </authorList>
    </citation>
    <scope>NUCLEOTIDE SEQUENCE [LARGE SCALE GENOMIC DNA]</scope>
    <source>
        <strain evidence="8">Comreactor17</strain>
    </source>
</reference>
<protein>
    <recommendedName>
        <fullName evidence="6">Mutator family transposase</fullName>
    </recommendedName>
</protein>
<evidence type="ECO:0000256" key="5">
    <source>
        <dbReference type="ARBA" id="ARBA00023172"/>
    </source>
</evidence>
<dbReference type="GO" id="GO:0003677">
    <property type="term" value="F:DNA binding"/>
    <property type="evidence" value="ECO:0007669"/>
    <property type="project" value="UniProtKB-UniRule"/>
</dbReference>